<organism evidence="12 13">
    <name type="scientific">Paenibacillus pectinilyticus</name>
    <dbReference type="NCBI Taxonomy" id="512399"/>
    <lineage>
        <taxon>Bacteria</taxon>
        <taxon>Bacillati</taxon>
        <taxon>Bacillota</taxon>
        <taxon>Bacilli</taxon>
        <taxon>Bacillales</taxon>
        <taxon>Paenibacillaceae</taxon>
        <taxon>Paenibacillus</taxon>
    </lineage>
</organism>
<dbReference type="InterPro" id="IPR007694">
    <property type="entry name" value="DNA_helicase_DnaB-like_C"/>
</dbReference>
<dbReference type="EC" id="5.6.2.3" evidence="9"/>
<keyword evidence="8" id="KW-0413">Isomerase</keyword>
<keyword evidence="5 12" id="KW-0347">Helicase</keyword>
<dbReference type="EMBL" id="LYPC01000027">
    <property type="protein sequence ID" value="OCT12611.1"/>
    <property type="molecule type" value="Genomic_DNA"/>
</dbReference>
<dbReference type="RefSeq" id="WP_065857072.1">
    <property type="nucleotide sequence ID" value="NZ_LYPC01000027.1"/>
</dbReference>
<dbReference type="InterPro" id="IPR016136">
    <property type="entry name" value="DNA_helicase_N/primase_C"/>
</dbReference>
<evidence type="ECO:0000256" key="1">
    <source>
        <dbReference type="ARBA" id="ARBA00008428"/>
    </source>
</evidence>
<dbReference type="GO" id="GO:0016787">
    <property type="term" value="F:hydrolase activity"/>
    <property type="evidence" value="ECO:0007669"/>
    <property type="project" value="UniProtKB-KW"/>
</dbReference>
<evidence type="ECO:0000313" key="13">
    <source>
        <dbReference type="Proteomes" id="UP000093309"/>
    </source>
</evidence>
<proteinExistence type="inferred from homology"/>
<dbReference type="PANTHER" id="PTHR30153:SF2">
    <property type="entry name" value="REPLICATIVE DNA HELICASE"/>
    <property type="match status" value="1"/>
</dbReference>
<name>A0A1C0ZWX5_9BACL</name>
<reference evidence="13" key="1">
    <citation type="submission" date="2016-05" db="EMBL/GenBank/DDBJ databases">
        <title>Paenibacillus oryzae. sp. nov., isolated from the rice root.</title>
        <authorList>
            <person name="Zhang J."/>
            <person name="Zhang X."/>
        </authorList>
    </citation>
    <scope>NUCLEOTIDE SEQUENCE [LARGE SCALE GENOMIC DNA]</scope>
    <source>
        <strain evidence="13">KCTC13222</strain>
    </source>
</reference>
<evidence type="ECO:0000256" key="2">
    <source>
        <dbReference type="ARBA" id="ARBA00022705"/>
    </source>
</evidence>
<keyword evidence="2" id="KW-0235">DNA replication</keyword>
<dbReference type="SUPFAM" id="SSF52540">
    <property type="entry name" value="P-loop containing nucleoside triphosphate hydrolases"/>
    <property type="match status" value="1"/>
</dbReference>
<comment type="catalytic activity">
    <reaction evidence="10">
        <text>ATP + H2O = ADP + phosphate + H(+)</text>
        <dbReference type="Rhea" id="RHEA:13065"/>
        <dbReference type="ChEBI" id="CHEBI:15377"/>
        <dbReference type="ChEBI" id="CHEBI:15378"/>
        <dbReference type="ChEBI" id="CHEBI:30616"/>
        <dbReference type="ChEBI" id="CHEBI:43474"/>
        <dbReference type="ChEBI" id="CHEBI:456216"/>
        <dbReference type="EC" id="5.6.2.3"/>
    </reaction>
</comment>
<dbReference type="Pfam" id="PF00772">
    <property type="entry name" value="DnaB"/>
    <property type="match status" value="1"/>
</dbReference>
<comment type="caution">
    <text evidence="12">The sequence shown here is derived from an EMBL/GenBank/DDBJ whole genome shotgun (WGS) entry which is preliminary data.</text>
</comment>
<protein>
    <recommendedName>
        <fullName evidence="9">DNA 5'-3' helicase</fullName>
        <ecNumber evidence="9">5.6.2.3</ecNumber>
    </recommendedName>
</protein>
<dbReference type="OrthoDB" id="2537151at2"/>
<keyword evidence="7" id="KW-0238">DNA-binding</keyword>
<evidence type="ECO:0000256" key="9">
    <source>
        <dbReference type="ARBA" id="ARBA00044969"/>
    </source>
</evidence>
<dbReference type="Gene3D" id="1.10.860.10">
    <property type="entry name" value="DNAb Helicase, Chain A"/>
    <property type="match status" value="1"/>
</dbReference>
<evidence type="ECO:0000256" key="3">
    <source>
        <dbReference type="ARBA" id="ARBA00022741"/>
    </source>
</evidence>
<feature type="domain" description="SF4 helicase" evidence="11">
    <location>
        <begin position="167"/>
        <end position="428"/>
    </location>
</feature>
<dbReference type="Gene3D" id="3.40.50.300">
    <property type="entry name" value="P-loop containing nucleotide triphosphate hydrolases"/>
    <property type="match status" value="1"/>
</dbReference>
<dbReference type="GO" id="GO:0006260">
    <property type="term" value="P:DNA replication"/>
    <property type="evidence" value="ECO:0007669"/>
    <property type="project" value="UniProtKB-KW"/>
</dbReference>
<dbReference type="Proteomes" id="UP000093309">
    <property type="component" value="Unassembled WGS sequence"/>
</dbReference>
<dbReference type="GO" id="GO:0005524">
    <property type="term" value="F:ATP binding"/>
    <property type="evidence" value="ECO:0007669"/>
    <property type="project" value="UniProtKB-KW"/>
</dbReference>
<gene>
    <name evidence="12" type="ORF">A8709_32900</name>
</gene>
<keyword evidence="4" id="KW-0378">Hydrolase</keyword>
<dbReference type="GO" id="GO:0043139">
    <property type="term" value="F:5'-3' DNA helicase activity"/>
    <property type="evidence" value="ECO:0007669"/>
    <property type="project" value="UniProtKB-EC"/>
</dbReference>
<evidence type="ECO:0000256" key="10">
    <source>
        <dbReference type="ARBA" id="ARBA00048954"/>
    </source>
</evidence>
<dbReference type="InterPro" id="IPR027417">
    <property type="entry name" value="P-loop_NTPase"/>
</dbReference>
<dbReference type="InterPro" id="IPR007693">
    <property type="entry name" value="DNA_helicase_DnaB-like_N"/>
</dbReference>
<accession>A0A1C0ZWX5</accession>
<evidence type="ECO:0000256" key="6">
    <source>
        <dbReference type="ARBA" id="ARBA00022840"/>
    </source>
</evidence>
<keyword evidence="6" id="KW-0067">ATP-binding</keyword>
<dbReference type="AlphaFoldDB" id="A0A1C0ZWX5"/>
<evidence type="ECO:0000256" key="5">
    <source>
        <dbReference type="ARBA" id="ARBA00022806"/>
    </source>
</evidence>
<dbReference type="Pfam" id="PF03796">
    <property type="entry name" value="DnaB_C"/>
    <property type="match status" value="1"/>
</dbReference>
<evidence type="ECO:0000256" key="8">
    <source>
        <dbReference type="ARBA" id="ARBA00023235"/>
    </source>
</evidence>
<evidence type="ECO:0000313" key="12">
    <source>
        <dbReference type="EMBL" id="OCT12611.1"/>
    </source>
</evidence>
<dbReference type="PANTHER" id="PTHR30153">
    <property type="entry name" value="REPLICATIVE DNA HELICASE DNAB"/>
    <property type="match status" value="1"/>
</dbReference>
<keyword evidence="3" id="KW-0547">Nucleotide-binding</keyword>
<dbReference type="GO" id="GO:0003677">
    <property type="term" value="F:DNA binding"/>
    <property type="evidence" value="ECO:0007669"/>
    <property type="project" value="UniProtKB-KW"/>
</dbReference>
<keyword evidence="13" id="KW-1185">Reference proteome</keyword>
<dbReference type="SUPFAM" id="SSF48024">
    <property type="entry name" value="N-terminal domain of DnaB helicase"/>
    <property type="match status" value="1"/>
</dbReference>
<comment type="similarity">
    <text evidence="1">Belongs to the helicase family. DnaB subfamily.</text>
</comment>
<dbReference type="GO" id="GO:0005829">
    <property type="term" value="C:cytosol"/>
    <property type="evidence" value="ECO:0007669"/>
    <property type="project" value="TreeGrafter"/>
</dbReference>
<dbReference type="PROSITE" id="PS51199">
    <property type="entry name" value="SF4_HELICASE"/>
    <property type="match status" value="1"/>
</dbReference>
<evidence type="ECO:0000256" key="7">
    <source>
        <dbReference type="ARBA" id="ARBA00023125"/>
    </source>
</evidence>
<evidence type="ECO:0000259" key="11">
    <source>
        <dbReference type="PROSITE" id="PS51199"/>
    </source>
</evidence>
<dbReference type="STRING" id="512399.A8709_32900"/>
<sequence length="428" mass="48122">MFDTEVIESQILGTLLLDPTLVRDTLTNINVDMFMSAVHKNIFVMLEKLNAKGVEASLNNVAINFSNSIHKVGGIGYLSEMMGSVPSVNQFSYVLTKFIEFDARRKFNHLLETYKGIVSDPLATDFEEMLNEFEQKALEIRPRSLEKESRIDGLVDWYEELELKMSDPNRAFGMMTGYSQLDKLTLGFQRSDFFALGARTSMGKSAFANELAANIAKKGLKVAMFSLEMNKAQIYNRFVASMARISLQDLRIGKVQPEKRDDIGAAMSIISKITINDTRGITADYIASEMRRLKRQEGLDFVIIDYLQEIVEGSEKNDNSGSALHRVCQKIRIAAKECDCFVLGLSQLKQDIDARQQKRPIISDLTGSAAIGAVADGIILLYRDEYYNPDTAEQGILEVNLAKQRNGPTGLVKLKYDKVYQTITNNYF</sequence>
<dbReference type="InterPro" id="IPR036185">
    <property type="entry name" value="DNA_heli_DnaB-like_N_sf"/>
</dbReference>
<evidence type="ECO:0000256" key="4">
    <source>
        <dbReference type="ARBA" id="ARBA00022801"/>
    </source>
</evidence>